<feature type="compositionally biased region" description="Acidic residues" evidence="6">
    <location>
        <begin position="339"/>
        <end position="353"/>
    </location>
</feature>
<name>A0A9W7Y8E4_9FUNG</name>
<sequence length="525" mass="57020">MAAPSVQETAKRRIANAFSALNPKKARSSTPHALPPPAAVGKVDRFRPWSREDLLARISSFKIHTWLVQSPRLSPVKCARNGWINVDYSKLKCTLCAAILIAEIPEDLTEDEETAWIDRLGQQLQGSHNVGCDWKDHECAASVYSVPLATSRETVEEICQLAASLLDFSEQFPAIVHPLTSFQTGLLRALSPSVLGIVEKNDSELREPQVLSALILALFGWRKDMSISRPTIKCELCFRSIGLWLFSEGEAGTDGSAGDDADESESHAFNAFSEHRSFCYWAHGAEADLDHNASEDSAEAAATTLDQQVTEDNRSGWKKLIASLLRAKAQNIGSYDTTSDSEDESDASSDEDKDSSTSAPAAIKQLKPFNISAISSAAEAFGIPFNVSLLARAVQRLNAQPEVEARQTGSSHNTENTGSSVLLTESIRDHESWSSDNAEGSPIRFDTGDTDASEHELIVRRSNIAEYEADANDIPDAPIDTSGLESLLGDSSLADALEDPTRASAILEYIKGLIKTNNQALTDDV</sequence>
<feature type="domain" description="C3HC-type" evidence="7">
    <location>
        <begin position="48"/>
        <end position="174"/>
    </location>
</feature>
<proteinExistence type="predicted"/>
<feature type="domain" description="NuBaID C-terminal" evidence="8">
    <location>
        <begin position="213"/>
        <end position="325"/>
    </location>
</feature>
<protein>
    <recommendedName>
        <fullName evidence="11">Zf-C3HC-domain-containing protein</fullName>
    </recommendedName>
</protein>
<accession>A0A9W7Y8E4</accession>
<organism evidence="9 10">
    <name type="scientific">Coemansia erecta</name>
    <dbReference type="NCBI Taxonomy" id="147472"/>
    <lineage>
        <taxon>Eukaryota</taxon>
        <taxon>Fungi</taxon>
        <taxon>Fungi incertae sedis</taxon>
        <taxon>Zoopagomycota</taxon>
        <taxon>Kickxellomycotina</taxon>
        <taxon>Kickxellomycetes</taxon>
        <taxon>Kickxellales</taxon>
        <taxon>Kickxellaceae</taxon>
        <taxon>Coemansia</taxon>
    </lineage>
</organism>
<feature type="compositionally biased region" description="Polar residues" evidence="6">
    <location>
        <begin position="407"/>
        <end position="420"/>
    </location>
</feature>
<evidence type="ECO:0000313" key="10">
    <source>
        <dbReference type="Proteomes" id="UP001149813"/>
    </source>
</evidence>
<keyword evidence="10" id="KW-1185">Reference proteome</keyword>
<evidence type="ECO:0008006" key="11">
    <source>
        <dbReference type="Google" id="ProtNLM"/>
    </source>
</evidence>
<dbReference type="GO" id="GO:0008270">
    <property type="term" value="F:zinc ion binding"/>
    <property type="evidence" value="ECO:0007669"/>
    <property type="project" value="UniProtKB-KW"/>
</dbReference>
<keyword evidence="4" id="KW-0862">Zinc</keyword>
<dbReference type="Pfam" id="PF07967">
    <property type="entry name" value="zf-C3HC"/>
    <property type="match status" value="1"/>
</dbReference>
<dbReference type="PANTHER" id="PTHR15835:SF6">
    <property type="entry name" value="ZINC FINGER C3HC-TYPE PROTEIN 1"/>
    <property type="match status" value="1"/>
</dbReference>
<dbReference type="EMBL" id="JANBOJ010000001">
    <property type="protein sequence ID" value="KAJ1725809.1"/>
    <property type="molecule type" value="Genomic_DNA"/>
</dbReference>
<evidence type="ECO:0000256" key="5">
    <source>
        <dbReference type="ARBA" id="ARBA00023242"/>
    </source>
</evidence>
<gene>
    <name evidence="9" type="ORF">LPJ53_000070</name>
</gene>
<evidence type="ECO:0000313" key="9">
    <source>
        <dbReference type="EMBL" id="KAJ1725809.1"/>
    </source>
</evidence>
<dbReference type="InterPro" id="IPR013909">
    <property type="entry name" value="NuBaID_C"/>
</dbReference>
<feature type="region of interest" description="Disordered" evidence="6">
    <location>
        <begin position="431"/>
        <end position="451"/>
    </location>
</feature>
<comment type="subcellular location">
    <subcellularLocation>
        <location evidence="1">Nucleus</location>
    </subcellularLocation>
</comment>
<keyword evidence="2" id="KW-0479">Metal-binding</keyword>
<evidence type="ECO:0000256" key="2">
    <source>
        <dbReference type="ARBA" id="ARBA00022723"/>
    </source>
</evidence>
<evidence type="ECO:0000259" key="7">
    <source>
        <dbReference type="Pfam" id="PF07967"/>
    </source>
</evidence>
<dbReference type="GO" id="GO:0005634">
    <property type="term" value="C:nucleus"/>
    <property type="evidence" value="ECO:0007669"/>
    <property type="project" value="UniProtKB-SubCell"/>
</dbReference>
<evidence type="ECO:0000256" key="4">
    <source>
        <dbReference type="ARBA" id="ARBA00022833"/>
    </source>
</evidence>
<reference evidence="9" key="1">
    <citation type="submission" date="2022-07" db="EMBL/GenBank/DDBJ databases">
        <title>Phylogenomic reconstructions and comparative analyses of Kickxellomycotina fungi.</title>
        <authorList>
            <person name="Reynolds N.K."/>
            <person name="Stajich J.E."/>
            <person name="Barry K."/>
            <person name="Grigoriev I.V."/>
            <person name="Crous P."/>
            <person name="Smith M.E."/>
        </authorList>
    </citation>
    <scope>NUCLEOTIDE SEQUENCE</scope>
    <source>
        <strain evidence="9">NBRC 32514</strain>
    </source>
</reference>
<evidence type="ECO:0000256" key="1">
    <source>
        <dbReference type="ARBA" id="ARBA00004123"/>
    </source>
</evidence>
<dbReference type="Proteomes" id="UP001149813">
    <property type="component" value="Unassembled WGS sequence"/>
</dbReference>
<keyword evidence="3" id="KW-0863">Zinc-finger</keyword>
<keyword evidence="5" id="KW-0539">Nucleus</keyword>
<evidence type="ECO:0000256" key="3">
    <source>
        <dbReference type="ARBA" id="ARBA00022771"/>
    </source>
</evidence>
<evidence type="ECO:0000256" key="6">
    <source>
        <dbReference type="SAM" id="MobiDB-lite"/>
    </source>
</evidence>
<feature type="region of interest" description="Disordered" evidence="6">
    <location>
        <begin position="333"/>
        <end position="360"/>
    </location>
</feature>
<dbReference type="InterPro" id="IPR012935">
    <property type="entry name" value="NuBaID_N"/>
</dbReference>
<evidence type="ECO:0000259" key="8">
    <source>
        <dbReference type="Pfam" id="PF08600"/>
    </source>
</evidence>
<dbReference type="AlphaFoldDB" id="A0A9W7Y8E4"/>
<feature type="region of interest" description="Disordered" evidence="6">
    <location>
        <begin position="401"/>
        <end position="420"/>
    </location>
</feature>
<dbReference type="PANTHER" id="PTHR15835">
    <property type="entry name" value="NUCLEAR-INTERACTING PARTNER OF ALK"/>
    <property type="match status" value="1"/>
</dbReference>
<comment type="caution">
    <text evidence="9">The sequence shown here is derived from an EMBL/GenBank/DDBJ whole genome shotgun (WGS) entry which is preliminary data.</text>
</comment>
<dbReference type="Pfam" id="PF08600">
    <property type="entry name" value="NuBaID_C"/>
    <property type="match status" value="1"/>
</dbReference>
<dbReference type="OrthoDB" id="614844at2759"/>